<evidence type="ECO:0000259" key="4">
    <source>
        <dbReference type="PROSITE" id="PS50240"/>
    </source>
</evidence>
<accession>A0A336KE49</accession>
<feature type="domain" description="Peptidase S1" evidence="4">
    <location>
        <begin position="31"/>
        <end position="188"/>
    </location>
</feature>
<dbReference type="PRINTS" id="PR00722">
    <property type="entry name" value="CHYMOTRYPSIN"/>
</dbReference>
<gene>
    <name evidence="5" type="primary">CSON008302</name>
</gene>
<evidence type="ECO:0000256" key="3">
    <source>
        <dbReference type="SAM" id="SignalP"/>
    </source>
</evidence>
<dbReference type="InterPro" id="IPR001314">
    <property type="entry name" value="Peptidase_S1A"/>
</dbReference>
<feature type="signal peptide" evidence="3">
    <location>
        <begin position="1"/>
        <end position="16"/>
    </location>
</feature>
<dbReference type="CDD" id="cd00190">
    <property type="entry name" value="Tryp_SPc"/>
    <property type="match status" value="1"/>
</dbReference>
<dbReference type="OMA" id="HINWILA"/>
<evidence type="ECO:0000313" key="6">
    <source>
        <dbReference type="EMBL" id="SSX23109.1"/>
    </source>
</evidence>
<dbReference type="Gene3D" id="2.40.10.10">
    <property type="entry name" value="Trypsin-like serine proteases"/>
    <property type="match status" value="1"/>
</dbReference>
<evidence type="ECO:0000256" key="2">
    <source>
        <dbReference type="ARBA" id="ARBA00024195"/>
    </source>
</evidence>
<proteinExistence type="inferred from homology"/>
<dbReference type="FunFam" id="2.40.10.10:FF:000068">
    <property type="entry name" value="transmembrane protease serine 2"/>
    <property type="match status" value="1"/>
</dbReference>
<organism evidence="5">
    <name type="scientific">Culicoides sonorensis</name>
    <name type="common">Biting midge</name>
    <dbReference type="NCBI Taxonomy" id="179676"/>
    <lineage>
        <taxon>Eukaryota</taxon>
        <taxon>Metazoa</taxon>
        <taxon>Ecdysozoa</taxon>
        <taxon>Arthropoda</taxon>
        <taxon>Hexapoda</taxon>
        <taxon>Insecta</taxon>
        <taxon>Pterygota</taxon>
        <taxon>Neoptera</taxon>
        <taxon>Endopterygota</taxon>
        <taxon>Diptera</taxon>
        <taxon>Nematocera</taxon>
        <taxon>Chironomoidea</taxon>
        <taxon>Ceratopogonidae</taxon>
        <taxon>Ceratopogoninae</taxon>
        <taxon>Culicoides</taxon>
        <taxon>Monoculicoides</taxon>
    </lineage>
</organism>
<feature type="chain" id="PRO_5033342649" evidence="3">
    <location>
        <begin position="17"/>
        <end position="188"/>
    </location>
</feature>
<reference evidence="6" key="2">
    <citation type="submission" date="2018-07" db="EMBL/GenBank/DDBJ databases">
        <authorList>
            <person name="Quirk P.G."/>
            <person name="Krulwich T.A."/>
        </authorList>
    </citation>
    <scope>NUCLEOTIDE SEQUENCE</scope>
</reference>
<keyword evidence="3" id="KW-0732">Signal</keyword>
<dbReference type="PROSITE" id="PS50240">
    <property type="entry name" value="TRYPSIN_DOM"/>
    <property type="match status" value="1"/>
</dbReference>
<dbReference type="EMBL" id="UFQT01000314">
    <property type="protein sequence ID" value="SSX23109.1"/>
    <property type="molecule type" value="Genomic_DNA"/>
</dbReference>
<keyword evidence="1" id="KW-1015">Disulfide bond</keyword>
<reference evidence="5" key="1">
    <citation type="submission" date="2018-04" db="EMBL/GenBank/DDBJ databases">
        <authorList>
            <person name="Go L.Y."/>
            <person name="Mitchell J.A."/>
        </authorList>
    </citation>
    <scope>NUCLEOTIDE SEQUENCE</scope>
    <source>
        <tissue evidence="5">Whole organism</tissue>
    </source>
</reference>
<dbReference type="AlphaFoldDB" id="A0A336KE49"/>
<dbReference type="SMART" id="SM00020">
    <property type="entry name" value="Tryp_SPc"/>
    <property type="match status" value="1"/>
</dbReference>
<dbReference type="PANTHER" id="PTHR24252:SF7">
    <property type="entry name" value="HYALIN"/>
    <property type="match status" value="1"/>
</dbReference>
<dbReference type="Pfam" id="PF00089">
    <property type="entry name" value="Trypsin"/>
    <property type="match status" value="1"/>
</dbReference>
<evidence type="ECO:0000313" key="5">
    <source>
        <dbReference type="EMBL" id="SSX02737.1"/>
    </source>
</evidence>
<dbReference type="PANTHER" id="PTHR24252">
    <property type="entry name" value="ACROSIN-RELATED"/>
    <property type="match status" value="1"/>
</dbReference>
<comment type="similarity">
    <text evidence="2">Belongs to the peptidase S1 family. CLIP subfamily.</text>
</comment>
<dbReference type="VEuPathDB" id="VectorBase:CSON008302"/>
<dbReference type="InterPro" id="IPR009003">
    <property type="entry name" value="Peptidase_S1_PA"/>
</dbReference>
<protein>
    <submittedName>
        <fullName evidence="5">CSON008302 protein</fullName>
    </submittedName>
</protein>
<evidence type="ECO:0000256" key="1">
    <source>
        <dbReference type="ARBA" id="ARBA00023157"/>
    </source>
</evidence>
<dbReference type="EMBL" id="UFQS01000314">
    <property type="protein sequence ID" value="SSX02737.1"/>
    <property type="molecule type" value="Genomic_DNA"/>
</dbReference>
<dbReference type="InterPro" id="IPR001254">
    <property type="entry name" value="Trypsin_dom"/>
</dbReference>
<dbReference type="PROSITE" id="PS00134">
    <property type="entry name" value="TRYPSIN_HIS"/>
    <property type="match status" value="1"/>
</dbReference>
<dbReference type="GO" id="GO:0006508">
    <property type="term" value="P:proteolysis"/>
    <property type="evidence" value="ECO:0007669"/>
    <property type="project" value="InterPro"/>
</dbReference>
<dbReference type="InterPro" id="IPR043504">
    <property type="entry name" value="Peptidase_S1_PA_chymotrypsin"/>
</dbReference>
<name>A0A336KE49_CULSO</name>
<sequence>MKTLIVLSILFTVTWAKYRFTREQLERIGRIVGGEDAPDGVAPYQVSIQLKFNKQHSCGGAIISDRWILTAAHCLDFTSSDNLTNLKGNGSYVDIEKTIWHEFWNKPQFANDIGLIKLSEALTFNENVQPIEFSYEYVPNNAQPIVLTGWGRISAGGPIPDQLQILNLVSYDYEPCLELFAERVAQFV</sequence>
<dbReference type="SUPFAM" id="SSF50494">
    <property type="entry name" value="Trypsin-like serine proteases"/>
    <property type="match status" value="1"/>
</dbReference>
<dbReference type="GO" id="GO:0004252">
    <property type="term" value="F:serine-type endopeptidase activity"/>
    <property type="evidence" value="ECO:0007669"/>
    <property type="project" value="InterPro"/>
</dbReference>
<dbReference type="InterPro" id="IPR018114">
    <property type="entry name" value="TRYPSIN_HIS"/>
</dbReference>